<reference evidence="1" key="1">
    <citation type="journal article" date="2012" name="Proc. Natl. Acad. Sci. U.S.A.">
        <title>Antigenic diversity is generated by distinct evolutionary mechanisms in African trypanosome species.</title>
        <authorList>
            <person name="Jackson A.P."/>
            <person name="Berry A."/>
            <person name="Aslett M."/>
            <person name="Allison H.C."/>
            <person name="Burton P."/>
            <person name="Vavrova-Anderson J."/>
            <person name="Brown R."/>
            <person name="Browne H."/>
            <person name="Corton N."/>
            <person name="Hauser H."/>
            <person name="Gamble J."/>
            <person name="Gilderthorp R."/>
            <person name="Marcello L."/>
            <person name="McQuillan J."/>
            <person name="Otto T.D."/>
            <person name="Quail M.A."/>
            <person name="Sanders M.J."/>
            <person name="van Tonder A."/>
            <person name="Ginger M.L."/>
            <person name="Field M.C."/>
            <person name="Barry J.D."/>
            <person name="Hertz-Fowler C."/>
            <person name="Berriman M."/>
        </authorList>
    </citation>
    <scope>NUCLEOTIDE SEQUENCE</scope>
    <source>
        <strain evidence="1">Y486</strain>
    </source>
</reference>
<sequence>MPQRVFVNLHPIDGCSLSEEELARAAHVAFAEARCHTIKGAHCSFSSARLQQIVKSRLPRGYEQIIDKGVWCRKWHLFLMERAGFVCFNYRECDYLKAEHLAVHIPPTELRCRLVEDHYEDVRQADNAIGLLLQAEFLQPDVLNATCKAETLSVATAAWRVIPPPRWYRVSYEASCIIRLLEILEGRAVLRYTVNDRLQRRAAAQLVQFILKDNRALKHLSVSKLRRLVTNIVISWKPVVCATPDDKHQVTAHISSFG</sequence>
<dbReference type="EMBL" id="HE573024">
    <property type="protein sequence ID" value="CCC49868.1"/>
    <property type="molecule type" value="Genomic_DNA"/>
</dbReference>
<proteinExistence type="predicted"/>
<accession>G0U1B3</accession>
<evidence type="ECO:0000313" key="1">
    <source>
        <dbReference type="EMBL" id="CCC49868.1"/>
    </source>
</evidence>
<name>G0U1B3_TRYVY</name>
<dbReference type="VEuPathDB" id="TriTrypDB:TvY486_0804760"/>
<protein>
    <submittedName>
        <fullName evidence="1">Uncharacterized protein</fullName>
    </submittedName>
</protein>
<dbReference type="OMA" id="EARCHTI"/>
<organism evidence="1">
    <name type="scientific">Trypanosoma vivax (strain Y486)</name>
    <dbReference type="NCBI Taxonomy" id="1055687"/>
    <lineage>
        <taxon>Eukaryota</taxon>
        <taxon>Discoba</taxon>
        <taxon>Euglenozoa</taxon>
        <taxon>Kinetoplastea</taxon>
        <taxon>Metakinetoplastina</taxon>
        <taxon>Trypanosomatida</taxon>
        <taxon>Trypanosomatidae</taxon>
        <taxon>Trypanosoma</taxon>
        <taxon>Duttonella</taxon>
    </lineage>
</organism>
<dbReference type="AlphaFoldDB" id="G0U1B3"/>
<gene>
    <name evidence="1" type="ORF">TVY486_0804760</name>
</gene>